<keyword evidence="2" id="KW-1185">Reference proteome</keyword>
<proteinExistence type="predicted"/>
<sequence length="89" mass="9708">MVDLGNKLSTGVIVFYYVPSYVSIASLIDNTRTMFNVTRSLLENYNNLCFINGILPAKNNDCNNGIFYAIICSVNDSCNLDSVLTGGGK</sequence>
<gene>
    <name evidence="1" type="ORF">VNO77_44182</name>
</gene>
<evidence type="ECO:0000313" key="1">
    <source>
        <dbReference type="EMBL" id="KAK7306256.1"/>
    </source>
</evidence>
<comment type="caution">
    <text evidence="1">The sequence shown here is derived from an EMBL/GenBank/DDBJ whole genome shotgun (WGS) entry which is preliminary data.</text>
</comment>
<accession>A0AAN9JY27</accession>
<protein>
    <submittedName>
        <fullName evidence="1">Uncharacterized protein</fullName>
    </submittedName>
</protein>
<organism evidence="1 2">
    <name type="scientific">Canavalia gladiata</name>
    <name type="common">Sword bean</name>
    <name type="synonym">Dolichos gladiatus</name>
    <dbReference type="NCBI Taxonomy" id="3824"/>
    <lineage>
        <taxon>Eukaryota</taxon>
        <taxon>Viridiplantae</taxon>
        <taxon>Streptophyta</taxon>
        <taxon>Embryophyta</taxon>
        <taxon>Tracheophyta</taxon>
        <taxon>Spermatophyta</taxon>
        <taxon>Magnoliopsida</taxon>
        <taxon>eudicotyledons</taxon>
        <taxon>Gunneridae</taxon>
        <taxon>Pentapetalae</taxon>
        <taxon>rosids</taxon>
        <taxon>fabids</taxon>
        <taxon>Fabales</taxon>
        <taxon>Fabaceae</taxon>
        <taxon>Papilionoideae</taxon>
        <taxon>50 kb inversion clade</taxon>
        <taxon>NPAAA clade</taxon>
        <taxon>indigoferoid/millettioid clade</taxon>
        <taxon>Phaseoleae</taxon>
        <taxon>Canavalia</taxon>
    </lineage>
</organism>
<dbReference type="EMBL" id="JAYMYQ010000011">
    <property type="protein sequence ID" value="KAK7306256.1"/>
    <property type="molecule type" value="Genomic_DNA"/>
</dbReference>
<reference evidence="1 2" key="1">
    <citation type="submission" date="2024-01" db="EMBL/GenBank/DDBJ databases">
        <title>The genomes of 5 underutilized Papilionoideae crops provide insights into root nodulation and disease resistanc.</title>
        <authorList>
            <person name="Jiang F."/>
        </authorList>
    </citation>
    <scope>NUCLEOTIDE SEQUENCE [LARGE SCALE GENOMIC DNA]</scope>
    <source>
        <strain evidence="1">LVBAO_FW01</strain>
        <tissue evidence="1">Leaves</tissue>
    </source>
</reference>
<dbReference type="AlphaFoldDB" id="A0AAN9JY27"/>
<dbReference type="Proteomes" id="UP001367508">
    <property type="component" value="Unassembled WGS sequence"/>
</dbReference>
<evidence type="ECO:0000313" key="2">
    <source>
        <dbReference type="Proteomes" id="UP001367508"/>
    </source>
</evidence>
<name>A0AAN9JY27_CANGL</name>